<accession>A0A8X7SH93</accession>
<dbReference type="AlphaFoldDB" id="A0A8X7SH93"/>
<dbReference type="Proteomes" id="UP000886595">
    <property type="component" value="Unassembled WGS sequence"/>
</dbReference>
<feature type="compositionally biased region" description="Basic residues" evidence="2">
    <location>
        <begin position="144"/>
        <end position="159"/>
    </location>
</feature>
<proteinExistence type="predicted"/>
<organism evidence="3 4">
    <name type="scientific">Brassica carinata</name>
    <name type="common">Ethiopian mustard</name>
    <name type="synonym">Abyssinian cabbage</name>
    <dbReference type="NCBI Taxonomy" id="52824"/>
    <lineage>
        <taxon>Eukaryota</taxon>
        <taxon>Viridiplantae</taxon>
        <taxon>Streptophyta</taxon>
        <taxon>Embryophyta</taxon>
        <taxon>Tracheophyta</taxon>
        <taxon>Spermatophyta</taxon>
        <taxon>Magnoliopsida</taxon>
        <taxon>eudicotyledons</taxon>
        <taxon>Gunneridae</taxon>
        <taxon>Pentapetalae</taxon>
        <taxon>rosids</taxon>
        <taxon>malvids</taxon>
        <taxon>Brassicales</taxon>
        <taxon>Brassicaceae</taxon>
        <taxon>Brassiceae</taxon>
        <taxon>Brassica</taxon>
    </lineage>
</organism>
<comment type="caution">
    <text evidence="3">The sequence shown here is derived from an EMBL/GenBank/DDBJ whole genome shotgun (WGS) entry which is preliminary data.</text>
</comment>
<evidence type="ECO:0000256" key="2">
    <source>
        <dbReference type="SAM" id="MobiDB-lite"/>
    </source>
</evidence>
<evidence type="ECO:0000313" key="3">
    <source>
        <dbReference type="EMBL" id="KAG2303984.1"/>
    </source>
</evidence>
<gene>
    <name evidence="3" type="ORF">Bca52824_032635</name>
</gene>
<keyword evidence="4" id="KW-1185">Reference proteome</keyword>
<name>A0A8X7SH93_BRACI</name>
<evidence type="ECO:0000313" key="4">
    <source>
        <dbReference type="Proteomes" id="UP000886595"/>
    </source>
</evidence>
<sequence>MDEQLESLVRTPEMTSVDELLLGPSVSSSALHQYQGSMQPSRGAFSYQSDGWQRKYFFVRVSPSSVYDPFAVFRTDWNPQPVFHERHWPLSPSASERLEKIRASVRPSWNDFGIDRVHRSIPRINIGSQETSDSMRLLVPESSKRKREASPKKRGKVKRKIPEYSDVIKETAPGFSFRDPKEGASSLAPPSGSSFTSDVAPLTTSAVPSSGVVEIKSSLMAPSGLSDPEPLAVLSPMVSPHSPDAPPVAKEVFEMAIGDQAGLIVSRGGEGGVRVFPKNSSSLLISPEDYARLFSGLCPPSGSALVPEELVFPQSYVEWASLEAQSKIRCNVMIDQYNRRCMRLCEDLEVERRALAVEKERLSRLSSSLDALKESSGELESVNRRLSAEAARLREEASEREHREEMLLDQKAALETEVSHLTESRQRLLSLERERVTSVLSSLFGSFVDKVRAYLSNHNRVRPQILAENQLTGVVSCLERYISEGISIPAEQLAENKHALMLKTAALDEMVVHELEMEDLPLLPLAIDKEMKEIEE</sequence>
<feature type="coiled-coil region" evidence="1">
    <location>
        <begin position="345"/>
        <end position="403"/>
    </location>
</feature>
<protein>
    <submittedName>
        <fullName evidence="3">Uncharacterized protein</fullName>
    </submittedName>
</protein>
<reference evidence="3 4" key="1">
    <citation type="submission" date="2020-02" db="EMBL/GenBank/DDBJ databases">
        <authorList>
            <person name="Ma Q."/>
            <person name="Huang Y."/>
            <person name="Song X."/>
            <person name="Pei D."/>
        </authorList>
    </citation>
    <scope>NUCLEOTIDE SEQUENCE [LARGE SCALE GENOMIC DNA]</scope>
    <source>
        <strain evidence="3">Sxm20200214</strain>
        <tissue evidence="3">Leaf</tissue>
    </source>
</reference>
<feature type="region of interest" description="Disordered" evidence="2">
    <location>
        <begin position="132"/>
        <end position="159"/>
    </location>
</feature>
<evidence type="ECO:0000256" key="1">
    <source>
        <dbReference type="SAM" id="Coils"/>
    </source>
</evidence>
<keyword evidence="1" id="KW-0175">Coiled coil</keyword>
<feature type="region of interest" description="Disordered" evidence="2">
    <location>
        <begin position="173"/>
        <end position="199"/>
    </location>
</feature>
<dbReference type="EMBL" id="JAAMPC010000007">
    <property type="protein sequence ID" value="KAG2303984.1"/>
    <property type="molecule type" value="Genomic_DNA"/>
</dbReference>
<feature type="compositionally biased region" description="Low complexity" evidence="2">
    <location>
        <begin position="183"/>
        <end position="194"/>
    </location>
</feature>